<dbReference type="Proteomes" id="UP000515126">
    <property type="component" value="Chromosome 9"/>
</dbReference>
<dbReference type="RefSeq" id="XP_021028593.1">
    <property type="nucleotide sequence ID" value="XM_021172934.2"/>
</dbReference>
<evidence type="ECO:0000259" key="1">
    <source>
        <dbReference type="Pfam" id="PF14048"/>
    </source>
</evidence>
<name>A0A6P5QFW3_MUSCR</name>
<dbReference type="RefSeq" id="XP_021028595.1">
    <property type="nucleotide sequence ID" value="XM_021172936.2"/>
</dbReference>
<dbReference type="Pfam" id="PF16564">
    <property type="entry name" value="MBDa"/>
    <property type="match status" value="1"/>
</dbReference>
<evidence type="ECO:0000313" key="4">
    <source>
        <dbReference type="RefSeq" id="XP_021028592.1"/>
    </source>
</evidence>
<dbReference type="KEGG" id="mcal:110302140"/>
<dbReference type="RefSeq" id="XP_021028592.1">
    <property type="nucleotide sequence ID" value="XM_021172933.2"/>
</dbReference>
<proteinExistence type="predicted"/>
<accession>A0A6P5QFW3</accession>
<feature type="domain" description="Methyl-CpG binding protein 2/3 C-terminal" evidence="1">
    <location>
        <begin position="79"/>
        <end position="166"/>
    </location>
</feature>
<evidence type="ECO:0000313" key="6">
    <source>
        <dbReference type="RefSeq" id="XP_021028594.1"/>
    </source>
</evidence>
<dbReference type="GeneID" id="110302140"/>
<dbReference type="GO" id="GO:0005634">
    <property type="term" value="C:nucleus"/>
    <property type="evidence" value="ECO:0007669"/>
    <property type="project" value="UniProtKB-ARBA"/>
</dbReference>
<dbReference type="AlphaFoldDB" id="A0A6P5QFW3"/>
<sequence length="186" mass="20813">MGKTSQRKQCDYENPSKPCLSTSIPLRMSSYTFKRPVTKITSHLGNEVRYYQWEETLEKPEQACWQKRLQGLQAYSSTGELLSTSDLAKALKDLTPTDTVVSASDTQATSIDTKPVPTLESSSHLAKMIPEAGPQILCKEFLVTEQDIINQERKVKIARERLAVALIAHKLASEMETVRGSRKANL</sequence>
<keyword evidence="3" id="KW-1185">Reference proteome</keyword>
<dbReference type="RefSeq" id="XP_021028594.1">
    <property type="nucleotide sequence ID" value="XM_021172935.2"/>
</dbReference>
<dbReference type="InterPro" id="IPR032343">
    <property type="entry name" value="MBD2/MBD3_p55-bd"/>
</dbReference>
<organism evidence="3 4">
    <name type="scientific">Mus caroli</name>
    <name type="common">Ryukyu mouse</name>
    <name type="synonym">Ricefield mouse</name>
    <dbReference type="NCBI Taxonomy" id="10089"/>
    <lineage>
        <taxon>Eukaryota</taxon>
        <taxon>Metazoa</taxon>
        <taxon>Chordata</taxon>
        <taxon>Craniata</taxon>
        <taxon>Vertebrata</taxon>
        <taxon>Euteleostomi</taxon>
        <taxon>Mammalia</taxon>
        <taxon>Eutheria</taxon>
        <taxon>Euarchontoglires</taxon>
        <taxon>Glires</taxon>
        <taxon>Rodentia</taxon>
        <taxon>Myomorpha</taxon>
        <taxon>Muroidea</taxon>
        <taxon>Muridae</taxon>
        <taxon>Murinae</taxon>
        <taxon>Mus</taxon>
        <taxon>Mus</taxon>
    </lineage>
</organism>
<gene>
    <name evidence="4 5 6 7" type="primary">Mbd3l1</name>
</gene>
<dbReference type="Pfam" id="PF14048">
    <property type="entry name" value="MBD_C"/>
    <property type="match status" value="1"/>
</dbReference>
<reference evidence="4 5" key="1">
    <citation type="submission" date="2025-04" db="UniProtKB">
        <authorList>
            <consortium name="RefSeq"/>
        </authorList>
    </citation>
    <scope>IDENTIFICATION</scope>
</reference>
<evidence type="ECO:0000313" key="3">
    <source>
        <dbReference type="Proteomes" id="UP000515126"/>
    </source>
</evidence>
<evidence type="ECO:0000313" key="5">
    <source>
        <dbReference type="RefSeq" id="XP_021028593.1"/>
    </source>
</evidence>
<dbReference type="InterPro" id="IPR025884">
    <property type="entry name" value="MeCpG-bd_2/3_C_dom"/>
</dbReference>
<evidence type="ECO:0000259" key="2">
    <source>
        <dbReference type="Pfam" id="PF16564"/>
    </source>
</evidence>
<feature type="domain" description="Methyl-CpG-binding" evidence="2">
    <location>
        <begin position="5"/>
        <end position="74"/>
    </location>
</feature>
<evidence type="ECO:0000313" key="7">
    <source>
        <dbReference type="RefSeq" id="XP_021028595.1"/>
    </source>
</evidence>
<dbReference type="CTD" id="85509"/>
<protein>
    <submittedName>
        <fullName evidence="4 5">Methyl-CpG-binding domain protein 3-like 1</fullName>
    </submittedName>
</protein>